<organism evidence="1 2">
    <name type="scientific">Phytohabitans suffuscus</name>
    <dbReference type="NCBI Taxonomy" id="624315"/>
    <lineage>
        <taxon>Bacteria</taxon>
        <taxon>Bacillati</taxon>
        <taxon>Actinomycetota</taxon>
        <taxon>Actinomycetes</taxon>
        <taxon>Micromonosporales</taxon>
        <taxon>Micromonosporaceae</taxon>
    </lineage>
</organism>
<sequence>MATSDGVFFRAKRILSRALNVGGTDHTSNNSPIVLWDSPSVLDNDVWLLKPV</sequence>
<keyword evidence="2" id="KW-1185">Reference proteome</keyword>
<evidence type="ECO:0000313" key="1">
    <source>
        <dbReference type="EMBL" id="BCB89387.1"/>
    </source>
</evidence>
<gene>
    <name evidence="1" type="ORF">Psuf_067000</name>
</gene>
<dbReference type="Proteomes" id="UP000503011">
    <property type="component" value="Chromosome"/>
</dbReference>
<proteinExistence type="predicted"/>
<dbReference type="KEGG" id="psuu:Psuf_067000"/>
<dbReference type="EMBL" id="AP022871">
    <property type="protein sequence ID" value="BCB89387.1"/>
    <property type="molecule type" value="Genomic_DNA"/>
</dbReference>
<protein>
    <submittedName>
        <fullName evidence="1">Uncharacterized protein</fullName>
    </submittedName>
</protein>
<reference evidence="1 2" key="1">
    <citation type="submission" date="2020-03" db="EMBL/GenBank/DDBJ databases">
        <title>Whole genome shotgun sequence of Phytohabitans suffuscus NBRC 105367.</title>
        <authorList>
            <person name="Komaki H."/>
            <person name="Tamura T."/>
        </authorList>
    </citation>
    <scope>NUCLEOTIDE SEQUENCE [LARGE SCALE GENOMIC DNA]</scope>
    <source>
        <strain evidence="1 2">NBRC 105367</strain>
    </source>
</reference>
<name>A0A6F8YTC4_9ACTN</name>
<evidence type="ECO:0000313" key="2">
    <source>
        <dbReference type="Proteomes" id="UP000503011"/>
    </source>
</evidence>
<reference evidence="1 2" key="2">
    <citation type="submission" date="2020-03" db="EMBL/GenBank/DDBJ databases">
        <authorList>
            <person name="Ichikawa N."/>
            <person name="Kimura A."/>
            <person name="Kitahashi Y."/>
            <person name="Uohara A."/>
        </authorList>
    </citation>
    <scope>NUCLEOTIDE SEQUENCE [LARGE SCALE GENOMIC DNA]</scope>
    <source>
        <strain evidence="1 2">NBRC 105367</strain>
    </source>
</reference>
<dbReference type="RefSeq" id="WP_173161230.1">
    <property type="nucleotide sequence ID" value="NZ_AP022871.1"/>
</dbReference>
<accession>A0A6F8YTC4</accession>
<dbReference type="AlphaFoldDB" id="A0A6F8YTC4"/>